<evidence type="ECO:0000256" key="1">
    <source>
        <dbReference type="SAM" id="MobiDB-lite"/>
    </source>
</evidence>
<comment type="caution">
    <text evidence="3">The sequence shown here is derived from an EMBL/GenBank/DDBJ whole genome shotgun (WGS) entry which is preliminary data.</text>
</comment>
<reference evidence="3" key="1">
    <citation type="journal article" date="2020" name="BMC Genomics">
        <title>Correction to: Identification and distribution of gene clusters required for synthesis of sphingolipid metabolism inhibitors in diverse species of the filamentous fungus Fusarium.</title>
        <authorList>
            <person name="Kim H.S."/>
            <person name="Lohmar J.M."/>
            <person name="Busman M."/>
            <person name="Brown D.W."/>
            <person name="Naumann T.A."/>
            <person name="Divon H.H."/>
            <person name="Lysoe E."/>
            <person name="Uhlig S."/>
            <person name="Proctor R.H."/>
        </authorList>
    </citation>
    <scope>NUCLEOTIDE SEQUENCE</scope>
    <source>
        <strain evidence="3">NRRL 22465</strain>
    </source>
</reference>
<dbReference type="Pfam" id="PF10056">
    <property type="entry name" value="DUF2293"/>
    <property type="match status" value="1"/>
</dbReference>
<evidence type="ECO:0000259" key="2">
    <source>
        <dbReference type="Pfam" id="PF10056"/>
    </source>
</evidence>
<feature type="region of interest" description="Disordered" evidence="1">
    <location>
        <begin position="814"/>
        <end position="842"/>
    </location>
</feature>
<evidence type="ECO:0000313" key="4">
    <source>
        <dbReference type="Proteomes" id="UP000635477"/>
    </source>
</evidence>
<name>A0A8H4XJF9_9HYPO</name>
<protein>
    <recommendedName>
        <fullName evidence="2">DUF2293 domain-containing protein</fullName>
    </recommendedName>
</protein>
<feature type="region of interest" description="Disordered" evidence="1">
    <location>
        <begin position="566"/>
        <end position="628"/>
    </location>
</feature>
<reference evidence="3" key="2">
    <citation type="submission" date="2020-05" db="EMBL/GenBank/DDBJ databases">
        <authorList>
            <person name="Kim H.-S."/>
            <person name="Proctor R.H."/>
            <person name="Brown D.W."/>
        </authorList>
    </citation>
    <scope>NUCLEOTIDE SEQUENCE</scope>
    <source>
        <strain evidence="3">NRRL 22465</strain>
    </source>
</reference>
<dbReference type="PANTHER" id="PTHR38113:SF1">
    <property type="entry name" value="DUF2293 DOMAIN-CONTAINING PROTEIN"/>
    <property type="match status" value="1"/>
</dbReference>
<feature type="compositionally biased region" description="Acidic residues" evidence="1">
    <location>
        <begin position="287"/>
        <end position="301"/>
    </location>
</feature>
<gene>
    <name evidence="3" type="ORF">FZEAL_5813</name>
</gene>
<organism evidence="3 4">
    <name type="scientific">Fusarium zealandicum</name>
    <dbReference type="NCBI Taxonomy" id="1053134"/>
    <lineage>
        <taxon>Eukaryota</taxon>
        <taxon>Fungi</taxon>
        <taxon>Dikarya</taxon>
        <taxon>Ascomycota</taxon>
        <taxon>Pezizomycotina</taxon>
        <taxon>Sordariomycetes</taxon>
        <taxon>Hypocreomycetidae</taxon>
        <taxon>Hypocreales</taxon>
        <taxon>Nectriaceae</taxon>
        <taxon>Fusarium</taxon>
        <taxon>Fusarium staphyleae species complex</taxon>
    </lineage>
</organism>
<evidence type="ECO:0000313" key="3">
    <source>
        <dbReference type="EMBL" id="KAF4977719.1"/>
    </source>
</evidence>
<keyword evidence="4" id="KW-1185">Reference proteome</keyword>
<feature type="region of interest" description="Disordered" evidence="1">
    <location>
        <begin position="286"/>
        <end position="368"/>
    </location>
</feature>
<feature type="region of interest" description="Disordered" evidence="1">
    <location>
        <begin position="427"/>
        <end position="449"/>
    </location>
</feature>
<proteinExistence type="predicted"/>
<accession>A0A8H4XJF9</accession>
<dbReference type="PANTHER" id="PTHR38113">
    <property type="match status" value="1"/>
</dbReference>
<feature type="compositionally biased region" description="Basic and acidic residues" evidence="1">
    <location>
        <begin position="571"/>
        <end position="582"/>
    </location>
</feature>
<sequence>MGREKKRSLPAAVAGGPKERHKRAQRSQFDPTAPVPPGFVAKPAPPKTKHHSYFEFVENKDKKKKKLEFQITTKKTPPPGFEFVPAGNPELTAACKELSREKDAMIFVVSNAKDVGVGSNILAHQVHRVGHHIREIIVEEARNGLGQLLDRALPACGGSPEPIPESQDEYDAQVDAALRDLFPRIPNTDRQMIIEHAFRRGTTSKGEKKVGLSADITLARRVQLAVLAHIRHTHTRYDTLLKETTWQNARKVVEALCLDTLVKWRGDEESGRDQLDEILREVVVISDSDEESGDETDDSSIEETAPQPIFAVPSRAMSNVSGQIGPGRRQSPRLNPAATGPPPPAKPNGKVKKAKRKTSAEKKGHRGFKRYQAWQEALQRYRGEKDTAPQPPLERSTQYAHAPPVAAVAYGGDEFPAASQLRNISERAGPAPTENGYVGKPYYPSSQLMNPGRRSYSPAPRPLTHNKVKSPFYEPQFATHQPVSRATSHLQDLLVPSIEPVSPETMKPSFVRTVPPRGQVFRDKHHPGPMMQHSSTMLSPSRGLAVRDEPVRITRHLGDERFAYRTGPYDAQHDNHGLRREQNLSPSHNGNRLAPAPLYHSDTRPQGLHNPPPTIAVSRRPYEDAPRVADRGAPILMEDRGGFYERVPVRIDGTHLAPRHQDVDEYRRPAREAPRAPEQHRVLSWPDLRKTRGNAGAEMIPTSSVETRPHHTLAQPRVVMKPVRAAEGALMDVWRPEEHAFPPVSSRPRVSYFPSAAAEGASGVVRRQEEPALVYLRAPGPGNSAPRYEPQQDMRHDERMLDVQDYREPIQRYYRNEPLPPDNRRRGYPLHPKQPENVIVLE</sequence>
<dbReference type="AlphaFoldDB" id="A0A8H4XJF9"/>
<dbReference type="InterPro" id="IPR018744">
    <property type="entry name" value="DUF2293"/>
</dbReference>
<dbReference type="Proteomes" id="UP000635477">
    <property type="component" value="Unassembled WGS sequence"/>
</dbReference>
<feature type="region of interest" description="Disordered" evidence="1">
    <location>
        <begin position="1"/>
        <end position="47"/>
    </location>
</feature>
<feature type="compositionally biased region" description="Basic residues" evidence="1">
    <location>
        <begin position="349"/>
        <end position="368"/>
    </location>
</feature>
<feature type="domain" description="DUF2293" evidence="2">
    <location>
        <begin position="177"/>
        <end position="265"/>
    </location>
</feature>
<dbReference type="EMBL" id="JABEYC010000421">
    <property type="protein sequence ID" value="KAF4977719.1"/>
    <property type="molecule type" value="Genomic_DNA"/>
</dbReference>
<dbReference type="OrthoDB" id="5288828at2759"/>